<proteinExistence type="predicted"/>
<feature type="transmembrane region" description="Helical" evidence="5">
    <location>
        <begin position="71"/>
        <end position="88"/>
    </location>
</feature>
<dbReference type="InterPro" id="IPR050638">
    <property type="entry name" value="AA-Vitamin_Transporters"/>
</dbReference>
<feature type="signal peptide" evidence="6">
    <location>
        <begin position="1"/>
        <end position="21"/>
    </location>
</feature>
<evidence type="ECO:0000256" key="1">
    <source>
        <dbReference type="ARBA" id="ARBA00004141"/>
    </source>
</evidence>
<evidence type="ECO:0000313" key="8">
    <source>
        <dbReference type="EMBL" id="MBS3849391.1"/>
    </source>
</evidence>
<dbReference type="EMBL" id="JAGXTP010000001">
    <property type="protein sequence ID" value="MBS3849391.1"/>
    <property type="molecule type" value="Genomic_DNA"/>
</dbReference>
<feature type="chain" id="PRO_5037659332" evidence="6">
    <location>
        <begin position="22"/>
        <end position="284"/>
    </location>
</feature>
<feature type="domain" description="EamA" evidence="7">
    <location>
        <begin position="145"/>
        <end position="275"/>
    </location>
</feature>
<evidence type="ECO:0000256" key="2">
    <source>
        <dbReference type="ARBA" id="ARBA00022692"/>
    </source>
</evidence>
<protein>
    <submittedName>
        <fullName evidence="8">DMT family transporter</fullName>
    </submittedName>
</protein>
<evidence type="ECO:0000256" key="5">
    <source>
        <dbReference type="SAM" id="Phobius"/>
    </source>
</evidence>
<evidence type="ECO:0000313" key="9">
    <source>
        <dbReference type="Proteomes" id="UP000678281"/>
    </source>
</evidence>
<gene>
    <name evidence="8" type="ORF">KD146_11850</name>
</gene>
<reference evidence="8" key="1">
    <citation type="submission" date="2021-04" db="EMBL/GenBank/DDBJ databases">
        <title>Devosia litorisediminis sp. nov., isolated from a sand dune.</title>
        <authorList>
            <person name="Park S."/>
            <person name="Yoon J.-H."/>
        </authorList>
    </citation>
    <scope>NUCLEOTIDE SEQUENCE</scope>
    <source>
        <strain evidence="8">BSSL-BM10</strain>
    </source>
</reference>
<feature type="transmembrane region" description="Helical" evidence="5">
    <location>
        <begin position="37"/>
        <end position="59"/>
    </location>
</feature>
<dbReference type="GO" id="GO:0016020">
    <property type="term" value="C:membrane"/>
    <property type="evidence" value="ECO:0007669"/>
    <property type="project" value="UniProtKB-SubCell"/>
</dbReference>
<keyword evidence="3 5" id="KW-1133">Transmembrane helix</keyword>
<dbReference type="SUPFAM" id="SSF103481">
    <property type="entry name" value="Multidrug resistance efflux transporter EmrE"/>
    <property type="match status" value="1"/>
</dbReference>
<evidence type="ECO:0000256" key="4">
    <source>
        <dbReference type="ARBA" id="ARBA00023136"/>
    </source>
</evidence>
<keyword evidence="4 5" id="KW-0472">Membrane</keyword>
<evidence type="ECO:0000256" key="3">
    <source>
        <dbReference type="ARBA" id="ARBA00022989"/>
    </source>
</evidence>
<evidence type="ECO:0000259" key="7">
    <source>
        <dbReference type="Pfam" id="PF00892"/>
    </source>
</evidence>
<dbReference type="PANTHER" id="PTHR32322">
    <property type="entry name" value="INNER MEMBRANE TRANSPORTER"/>
    <property type="match status" value="1"/>
</dbReference>
<feature type="transmembrane region" description="Helical" evidence="5">
    <location>
        <begin position="233"/>
        <end position="253"/>
    </location>
</feature>
<comment type="caution">
    <text evidence="8">The sequence shown here is derived from an EMBL/GenBank/DDBJ whole genome shotgun (WGS) entry which is preliminary data.</text>
</comment>
<feature type="transmembrane region" description="Helical" evidence="5">
    <location>
        <begin position="201"/>
        <end position="221"/>
    </location>
</feature>
<feature type="transmembrane region" description="Helical" evidence="5">
    <location>
        <begin position="145"/>
        <end position="163"/>
    </location>
</feature>
<keyword evidence="2 5" id="KW-0812">Transmembrane</keyword>
<feature type="transmembrane region" description="Helical" evidence="5">
    <location>
        <begin position="259"/>
        <end position="279"/>
    </location>
</feature>
<name>A0A942EGD8_9HYPH</name>
<keyword evidence="6" id="KW-0732">Signal</keyword>
<dbReference type="PANTHER" id="PTHR32322:SF9">
    <property type="entry name" value="AMINO-ACID METABOLITE EFFLUX PUMP-RELATED"/>
    <property type="match status" value="1"/>
</dbReference>
<sequence length="284" mass="28851">MRIIGLTGLAMLAFAANSVLARQALGAGQLDAAGFTAIRLLAGAVTLGLLVGLSRAASWRQIASLGTAQQAAALFGYALAFSLAYVLLGAGMGALVLFVSVQFGMIARGLIAGDRPGALEWLGLVVALGAFVYLISPGLSAPDPLGTLLMVVSGLCWAAYSLLGRGSTRPLADAAGSFVRCVPFALILLIFGLVWQLPSPLGVALAIASGAITSGLGYAIWYAVLPQLTRTRAAVVQLSVPVIAAAIAVPVLGEAVTPRLLIASIIILGGIAIAILGAGRRRRL</sequence>
<dbReference type="Proteomes" id="UP000678281">
    <property type="component" value="Unassembled WGS sequence"/>
</dbReference>
<keyword evidence="9" id="KW-1185">Reference proteome</keyword>
<feature type="transmembrane region" description="Helical" evidence="5">
    <location>
        <begin position="94"/>
        <end position="111"/>
    </location>
</feature>
<organism evidence="8 9">
    <name type="scientific">Devosia litorisediminis</name>
    <dbReference type="NCBI Taxonomy" id="2829817"/>
    <lineage>
        <taxon>Bacteria</taxon>
        <taxon>Pseudomonadati</taxon>
        <taxon>Pseudomonadota</taxon>
        <taxon>Alphaproteobacteria</taxon>
        <taxon>Hyphomicrobiales</taxon>
        <taxon>Devosiaceae</taxon>
        <taxon>Devosia</taxon>
    </lineage>
</organism>
<dbReference type="InterPro" id="IPR037185">
    <property type="entry name" value="EmrE-like"/>
</dbReference>
<dbReference type="AlphaFoldDB" id="A0A942EGD8"/>
<comment type="subcellular location">
    <subcellularLocation>
        <location evidence="1">Membrane</location>
        <topology evidence="1">Multi-pass membrane protein</topology>
    </subcellularLocation>
</comment>
<accession>A0A942EGD8</accession>
<evidence type="ECO:0000256" key="6">
    <source>
        <dbReference type="SAM" id="SignalP"/>
    </source>
</evidence>
<feature type="transmembrane region" description="Helical" evidence="5">
    <location>
        <begin position="118"/>
        <end position="139"/>
    </location>
</feature>
<dbReference type="Pfam" id="PF00892">
    <property type="entry name" value="EamA"/>
    <property type="match status" value="1"/>
</dbReference>
<dbReference type="InterPro" id="IPR000620">
    <property type="entry name" value="EamA_dom"/>
</dbReference>
<feature type="transmembrane region" description="Helical" evidence="5">
    <location>
        <begin position="175"/>
        <end position="195"/>
    </location>
</feature>